<keyword evidence="16" id="KW-1185">Reference proteome</keyword>
<evidence type="ECO:0000256" key="9">
    <source>
        <dbReference type="ARBA" id="ARBA00023316"/>
    </source>
</evidence>
<organism evidence="15 16">
    <name type="scientific">Paenibacillus vulneris</name>
    <dbReference type="NCBI Taxonomy" id="1133364"/>
    <lineage>
        <taxon>Bacteria</taxon>
        <taxon>Bacillati</taxon>
        <taxon>Bacillota</taxon>
        <taxon>Bacilli</taxon>
        <taxon>Bacillales</taxon>
        <taxon>Paenibacillaceae</taxon>
        <taxon>Paenibacillus</taxon>
    </lineage>
</organism>
<dbReference type="Gene3D" id="3.40.1190.10">
    <property type="entry name" value="Mur-like, catalytic domain"/>
    <property type="match status" value="1"/>
</dbReference>
<dbReference type="Pfam" id="PF01225">
    <property type="entry name" value="Mur_ligase"/>
    <property type="match status" value="1"/>
</dbReference>
<sequence length="461" mass="50215">MIQRYCDEIERMVQGSGLSEHYRNTAITGVSIDSRTLKRGSLFIPIVREKDGHHYIHEAISRGAAACLWQADHPSPPDHFPVILVDNSLSALHRLAGEYRRQLKVRTVGITGSNGKTTTKDWVASLLATTFKIEYSDGNKNNHFGVPLTLLQLKEDTEIAVLEMGMSGLGEIDQLSRLGRPEASIITLIGESHLAELGSREAIVQAKLEICNGMEGPGVLVYNGDNPMLGAAAERQLSGKEVRTVRFGTGSHNDYYPLSVALSSRGTHFTCRPRPEIQYTIGLPGRHYVTNALAALAVADYFGVPAERTERGLRDAVLSGMRMEVIRGGAGFTWINDSFNASPTSVKAALSYLHELEGYRRKILVLGDMLDLGEQEIDFHREIGELLDPHKVDCVLTLGKLSTEIAHAASGAFPPGSVEAFERKSDLARAIGLIAAPGDVVFLKGSRGMQMEELIAMVDGG</sequence>
<evidence type="ECO:0000256" key="1">
    <source>
        <dbReference type="ARBA" id="ARBA00022490"/>
    </source>
</evidence>
<dbReference type="Proteomes" id="UP001597180">
    <property type="component" value="Unassembled WGS sequence"/>
</dbReference>
<evidence type="ECO:0000256" key="8">
    <source>
        <dbReference type="ARBA" id="ARBA00023306"/>
    </source>
</evidence>
<keyword evidence="8 10" id="KW-0131">Cell cycle</keyword>
<dbReference type="InterPro" id="IPR036615">
    <property type="entry name" value="Mur_ligase_C_dom_sf"/>
</dbReference>
<proteinExistence type="inferred from homology"/>
<dbReference type="EC" id="6.3.2.10" evidence="10 11"/>
<comment type="subcellular location">
    <subcellularLocation>
        <location evidence="10 11">Cytoplasm</location>
    </subcellularLocation>
</comment>
<dbReference type="InterPro" id="IPR035911">
    <property type="entry name" value="MurE/MurF_N"/>
</dbReference>
<dbReference type="Pfam" id="PF08245">
    <property type="entry name" value="Mur_ligase_M"/>
    <property type="match status" value="1"/>
</dbReference>
<dbReference type="InterPro" id="IPR036565">
    <property type="entry name" value="Mur-like_cat_sf"/>
</dbReference>
<keyword evidence="7 10" id="KW-0573">Peptidoglycan synthesis</keyword>
<dbReference type="GO" id="GO:0047480">
    <property type="term" value="F:UDP-N-acetylmuramoyl-tripeptide-D-alanyl-D-alanine ligase activity"/>
    <property type="evidence" value="ECO:0007669"/>
    <property type="project" value="UniProtKB-EC"/>
</dbReference>
<keyword evidence="2 10" id="KW-0436">Ligase</keyword>
<evidence type="ECO:0000256" key="11">
    <source>
        <dbReference type="RuleBase" id="RU004136"/>
    </source>
</evidence>
<evidence type="ECO:0000313" key="15">
    <source>
        <dbReference type="EMBL" id="MFD1221439.1"/>
    </source>
</evidence>
<dbReference type="InterPro" id="IPR000713">
    <property type="entry name" value="Mur_ligase_N"/>
</dbReference>
<dbReference type="InterPro" id="IPR013221">
    <property type="entry name" value="Mur_ligase_cen"/>
</dbReference>
<keyword evidence="1 10" id="KW-0963">Cytoplasm</keyword>
<keyword evidence="3 10" id="KW-0132">Cell division</keyword>
<feature type="domain" description="Mur ligase C-terminal" evidence="13">
    <location>
        <begin position="321"/>
        <end position="447"/>
    </location>
</feature>
<name>A0ABW3UMA7_9BACL</name>
<evidence type="ECO:0000256" key="5">
    <source>
        <dbReference type="ARBA" id="ARBA00022840"/>
    </source>
</evidence>
<evidence type="ECO:0000313" key="16">
    <source>
        <dbReference type="Proteomes" id="UP001597180"/>
    </source>
</evidence>
<keyword evidence="9 10" id="KW-0961">Cell wall biogenesis/degradation</keyword>
<dbReference type="SUPFAM" id="SSF53244">
    <property type="entry name" value="MurD-like peptide ligases, peptide-binding domain"/>
    <property type="match status" value="1"/>
</dbReference>
<dbReference type="RefSeq" id="WP_345589664.1">
    <property type="nucleotide sequence ID" value="NZ_BAABJG010000021.1"/>
</dbReference>
<keyword evidence="4 10" id="KW-0547">Nucleotide-binding</keyword>
<evidence type="ECO:0000256" key="3">
    <source>
        <dbReference type="ARBA" id="ARBA00022618"/>
    </source>
</evidence>
<feature type="domain" description="Mur ligase N-terminal catalytic" evidence="12">
    <location>
        <begin position="27"/>
        <end position="99"/>
    </location>
</feature>
<dbReference type="PANTHER" id="PTHR43024">
    <property type="entry name" value="UDP-N-ACETYLMURAMOYL-TRIPEPTIDE--D-ALANYL-D-ALANINE LIGASE"/>
    <property type="match status" value="1"/>
</dbReference>
<keyword evidence="5 10" id="KW-0067">ATP-binding</keyword>
<feature type="binding site" evidence="10">
    <location>
        <begin position="112"/>
        <end position="118"/>
    </location>
    <ligand>
        <name>ATP</name>
        <dbReference type="ChEBI" id="CHEBI:30616"/>
    </ligand>
</feature>
<evidence type="ECO:0000256" key="10">
    <source>
        <dbReference type="HAMAP-Rule" id="MF_02019"/>
    </source>
</evidence>
<keyword evidence="6 10" id="KW-0133">Cell shape</keyword>
<comment type="catalytic activity">
    <reaction evidence="10 11">
        <text>D-alanyl-D-alanine + UDP-N-acetyl-alpha-D-muramoyl-L-alanyl-gamma-D-glutamyl-meso-2,6-diaminopimelate + ATP = UDP-N-acetyl-alpha-D-muramoyl-L-alanyl-gamma-D-glutamyl-meso-2,6-diaminopimeloyl-D-alanyl-D-alanine + ADP + phosphate + H(+)</text>
        <dbReference type="Rhea" id="RHEA:28374"/>
        <dbReference type="ChEBI" id="CHEBI:15378"/>
        <dbReference type="ChEBI" id="CHEBI:30616"/>
        <dbReference type="ChEBI" id="CHEBI:43474"/>
        <dbReference type="ChEBI" id="CHEBI:57822"/>
        <dbReference type="ChEBI" id="CHEBI:61386"/>
        <dbReference type="ChEBI" id="CHEBI:83905"/>
        <dbReference type="ChEBI" id="CHEBI:456216"/>
        <dbReference type="EC" id="6.3.2.10"/>
    </reaction>
</comment>
<evidence type="ECO:0000256" key="4">
    <source>
        <dbReference type="ARBA" id="ARBA00022741"/>
    </source>
</evidence>
<dbReference type="InterPro" id="IPR005863">
    <property type="entry name" value="UDP-N-AcMur_synth"/>
</dbReference>
<accession>A0ABW3UMA7</accession>
<evidence type="ECO:0000259" key="13">
    <source>
        <dbReference type="Pfam" id="PF02875"/>
    </source>
</evidence>
<evidence type="ECO:0000256" key="6">
    <source>
        <dbReference type="ARBA" id="ARBA00022960"/>
    </source>
</evidence>
<dbReference type="Gene3D" id="3.90.190.20">
    <property type="entry name" value="Mur ligase, C-terminal domain"/>
    <property type="match status" value="1"/>
</dbReference>
<protein>
    <recommendedName>
        <fullName evidence="10 11">UDP-N-acetylmuramoyl-tripeptide--D-alanyl-D-alanine ligase</fullName>
        <ecNumber evidence="10 11">6.3.2.10</ecNumber>
    </recommendedName>
    <alternativeName>
        <fullName evidence="10">D-alanyl-D-alanine-adding enzyme</fullName>
    </alternativeName>
</protein>
<evidence type="ECO:0000256" key="7">
    <source>
        <dbReference type="ARBA" id="ARBA00022984"/>
    </source>
</evidence>
<dbReference type="EMBL" id="JBHTLU010000015">
    <property type="protein sequence ID" value="MFD1221439.1"/>
    <property type="molecule type" value="Genomic_DNA"/>
</dbReference>
<dbReference type="NCBIfam" id="TIGR01143">
    <property type="entry name" value="murF"/>
    <property type="match status" value="1"/>
</dbReference>
<dbReference type="SUPFAM" id="SSF53623">
    <property type="entry name" value="MurD-like peptide ligases, catalytic domain"/>
    <property type="match status" value="1"/>
</dbReference>
<comment type="caution">
    <text evidence="15">The sequence shown here is derived from an EMBL/GenBank/DDBJ whole genome shotgun (WGS) entry which is preliminary data.</text>
</comment>
<dbReference type="PANTHER" id="PTHR43024:SF1">
    <property type="entry name" value="UDP-N-ACETYLMURAMOYL-TRIPEPTIDE--D-ALANYL-D-ALANINE LIGASE"/>
    <property type="match status" value="1"/>
</dbReference>
<dbReference type="Gene3D" id="3.40.1390.10">
    <property type="entry name" value="MurE/MurF, N-terminal domain"/>
    <property type="match status" value="1"/>
</dbReference>
<comment type="similarity">
    <text evidence="10">Belongs to the MurCDEF family. MurF subfamily.</text>
</comment>
<feature type="domain" description="Mur ligase central" evidence="14">
    <location>
        <begin position="110"/>
        <end position="299"/>
    </location>
</feature>
<evidence type="ECO:0000256" key="2">
    <source>
        <dbReference type="ARBA" id="ARBA00022598"/>
    </source>
</evidence>
<reference evidence="16" key="1">
    <citation type="journal article" date="2019" name="Int. J. Syst. Evol. Microbiol.">
        <title>The Global Catalogue of Microorganisms (GCM) 10K type strain sequencing project: providing services to taxonomists for standard genome sequencing and annotation.</title>
        <authorList>
            <consortium name="The Broad Institute Genomics Platform"/>
            <consortium name="The Broad Institute Genome Sequencing Center for Infectious Disease"/>
            <person name="Wu L."/>
            <person name="Ma J."/>
        </authorList>
    </citation>
    <scope>NUCLEOTIDE SEQUENCE [LARGE SCALE GENOMIC DNA]</scope>
    <source>
        <strain evidence="16">CCUG 53270</strain>
    </source>
</reference>
<dbReference type="InterPro" id="IPR004101">
    <property type="entry name" value="Mur_ligase_C"/>
</dbReference>
<dbReference type="SUPFAM" id="SSF63418">
    <property type="entry name" value="MurE/MurF N-terminal domain"/>
    <property type="match status" value="1"/>
</dbReference>
<dbReference type="HAMAP" id="MF_02019">
    <property type="entry name" value="MurF"/>
    <property type="match status" value="1"/>
</dbReference>
<comment type="pathway">
    <text evidence="10 11">Cell wall biogenesis; peptidoglycan biosynthesis.</text>
</comment>
<dbReference type="InterPro" id="IPR051046">
    <property type="entry name" value="MurCDEF_CellWall_CoF430Synth"/>
</dbReference>
<dbReference type="Pfam" id="PF02875">
    <property type="entry name" value="Mur_ligase_C"/>
    <property type="match status" value="1"/>
</dbReference>
<gene>
    <name evidence="10 15" type="primary">murF</name>
    <name evidence="15" type="ORF">ACFQ4B_15030</name>
</gene>
<comment type="function">
    <text evidence="10 11">Involved in cell wall formation. Catalyzes the final step in the synthesis of UDP-N-acetylmuramoyl-pentapeptide, the precursor of murein.</text>
</comment>
<evidence type="ECO:0000259" key="14">
    <source>
        <dbReference type="Pfam" id="PF08245"/>
    </source>
</evidence>
<evidence type="ECO:0000259" key="12">
    <source>
        <dbReference type="Pfam" id="PF01225"/>
    </source>
</evidence>